<sequence>MYTETITDAGRTETYRCEETRCETDAPDRHWVSIGSPGETPQQMYVSSDLTRWQLTVRLPRELNFATTRAAADWLSTAISEHIARCEQEDAELEHRAEHELALEMDKAMEARTDTRILERS</sequence>
<dbReference type="EMBL" id="MT142598">
    <property type="protein sequence ID" value="QJA85853.1"/>
    <property type="molecule type" value="Genomic_DNA"/>
</dbReference>
<reference evidence="1" key="1">
    <citation type="submission" date="2020-03" db="EMBL/GenBank/DDBJ databases">
        <title>The deep terrestrial virosphere.</title>
        <authorList>
            <person name="Holmfeldt K."/>
            <person name="Nilsson E."/>
            <person name="Simone D."/>
            <person name="Lopez-Fernandez M."/>
            <person name="Wu X."/>
            <person name="de Brujin I."/>
            <person name="Lundin D."/>
            <person name="Andersson A."/>
            <person name="Bertilsson S."/>
            <person name="Dopson M."/>
        </authorList>
    </citation>
    <scope>NUCLEOTIDE SEQUENCE</scope>
    <source>
        <strain evidence="1">MM415B02169</strain>
    </source>
</reference>
<proteinExistence type="predicted"/>
<gene>
    <name evidence="1" type="ORF">MM415B02169_0025</name>
</gene>
<accession>A0A6M3KUL1</accession>
<organism evidence="1">
    <name type="scientific">viral metagenome</name>
    <dbReference type="NCBI Taxonomy" id="1070528"/>
    <lineage>
        <taxon>unclassified sequences</taxon>
        <taxon>metagenomes</taxon>
        <taxon>organismal metagenomes</taxon>
    </lineage>
</organism>
<evidence type="ECO:0000313" key="1">
    <source>
        <dbReference type="EMBL" id="QJA85853.1"/>
    </source>
</evidence>
<protein>
    <submittedName>
        <fullName evidence="1">Uncharacterized protein</fullName>
    </submittedName>
</protein>
<dbReference type="AlphaFoldDB" id="A0A6M3KUL1"/>
<name>A0A6M3KUL1_9ZZZZ</name>